<dbReference type="InterPro" id="IPR050756">
    <property type="entry name" value="CSN3"/>
</dbReference>
<dbReference type="PROSITE" id="PS50250">
    <property type="entry name" value="PCI"/>
    <property type="match status" value="1"/>
</dbReference>
<comment type="similarity">
    <text evidence="3">Belongs to the CSN3 family.</text>
</comment>
<keyword evidence="5" id="KW-0963">Cytoplasm</keyword>
<evidence type="ECO:0000256" key="7">
    <source>
        <dbReference type="ARBA" id="ARBA00023242"/>
    </source>
</evidence>
<proteinExistence type="inferred from homology"/>
<dbReference type="GO" id="GO:0005737">
    <property type="term" value="C:cytoplasm"/>
    <property type="evidence" value="ECO:0007669"/>
    <property type="project" value="UniProtKB-SubCell"/>
</dbReference>
<accession>A0A9P1N534</accession>
<dbReference type="InterPro" id="IPR055089">
    <property type="entry name" value="COP9_N"/>
</dbReference>
<evidence type="ECO:0000256" key="8">
    <source>
        <dbReference type="SAM" id="MobiDB-lite"/>
    </source>
</evidence>
<dbReference type="PANTHER" id="PTHR10758">
    <property type="entry name" value="26S PROTEASOME NON-ATPASE REGULATORY SUBUNIT 3/COP9 SIGNALOSOME COMPLEX SUBUNIT 3"/>
    <property type="match status" value="1"/>
</dbReference>
<protein>
    <recommendedName>
        <fullName evidence="4">COP9 signalosome complex subunit 3</fullName>
    </recommendedName>
</protein>
<evidence type="ECO:0000256" key="1">
    <source>
        <dbReference type="ARBA" id="ARBA00004123"/>
    </source>
</evidence>
<dbReference type="Proteomes" id="UP001152747">
    <property type="component" value="Unassembled WGS sequence"/>
</dbReference>
<keyword evidence="6" id="KW-0736">Signalosome</keyword>
<evidence type="ECO:0000313" key="10">
    <source>
        <dbReference type="EMBL" id="CAI5448286.1"/>
    </source>
</evidence>
<dbReference type="PANTHER" id="PTHR10758:SF1">
    <property type="entry name" value="COP9 SIGNALOSOME COMPLEX SUBUNIT 3"/>
    <property type="match status" value="1"/>
</dbReference>
<dbReference type="GO" id="GO:0006511">
    <property type="term" value="P:ubiquitin-dependent protein catabolic process"/>
    <property type="evidence" value="ECO:0007669"/>
    <property type="project" value="TreeGrafter"/>
</dbReference>
<evidence type="ECO:0000259" key="9">
    <source>
        <dbReference type="PROSITE" id="PS50250"/>
    </source>
</evidence>
<reference evidence="10" key="1">
    <citation type="submission" date="2022-11" db="EMBL/GenBank/DDBJ databases">
        <authorList>
            <person name="Kikuchi T."/>
        </authorList>
    </citation>
    <scope>NUCLEOTIDE SEQUENCE</scope>
    <source>
        <strain evidence="10">PS1010</strain>
    </source>
</reference>
<feature type="domain" description="PCI" evidence="9">
    <location>
        <begin position="282"/>
        <end position="453"/>
    </location>
</feature>
<evidence type="ECO:0000313" key="11">
    <source>
        <dbReference type="Proteomes" id="UP001152747"/>
    </source>
</evidence>
<gene>
    <name evidence="10" type="ORF">CAMP_LOCUS10923</name>
</gene>
<sequence>MSGLFAKFFSSSSNSLPNDVTTMEHLCELINCLGKKEDETGARAAEIARKYRDIFEKRSSDIESFLLHCNPAVGSSAMLSAIKTLFDMSFAKCYEVGTDRAVELLKHYLDGRQLNAKHLRMVPEITFPLLRDIVTYCLEKKNEPRIGEEIAISALRQLFPKEESTKYITSCHAALFACTLRTKNFDVVEDFLNDIPHSFVNENNEESQNCDDPSSSTSSGGPQIEGSSNRARNFEKDLRGKMLLKPNAPTPAAVAPPNPFINPKVVFQYFYYGAMILIEKKNYEKAQILLETCVSIPSYHATDIQIEAYKKYILVSLLINGYVNDINDKSPAVTRLAKTKMNADFRNLLEVRFKRGKNTHKQIETFINLNRQKLEKDENLNLAELICMEMRLKSVISVAKLYSSIKLEDIKELAGLKNDEETMNIIEELVNTQRLQVVFDQPTNSVIWSEYLPEITKQDVEKAEKLIEIQNALLEEKKRMAEIWPKNHCENGFQRR</sequence>
<dbReference type="Pfam" id="PF01399">
    <property type="entry name" value="PCI"/>
    <property type="match status" value="1"/>
</dbReference>
<comment type="subcellular location">
    <subcellularLocation>
        <location evidence="2">Cytoplasm</location>
    </subcellularLocation>
    <subcellularLocation>
        <location evidence="1">Nucleus</location>
    </subcellularLocation>
</comment>
<evidence type="ECO:0000256" key="6">
    <source>
        <dbReference type="ARBA" id="ARBA00022790"/>
    </source>
</evidence>
<dbReference type="GO" id="GO:0008180">
    <property type="term" value="C:COP9 signalosome"/>
    <property type="evidence" value="ECO:0007669"/>
    <property type="project" value="UniProtKB-KW"/>
</dbReference>
<dbReference type="AlphaFoldDB" id="A0A9P1N534"/>
<evidence type="ECO:0000256" key="4">
    <source>
        <dbReference type="ARBA" id="ARBA00014878"/>
    </source>
</evidence>
<dbReference type="Pfam" id="PF22788">
    <property type="entry name" value="COP9_hel_rpt"/>
    <property type="match status" value="1"/>
</dbReference>
<evidence type="ECO:0000256" key="3">
    <source>
        <dbReference type="ARBA" id="ARBA00007084"/>
    </source>
</evidence>
<keyword evidence="11" id="KW-1185">Reference proteome</keyword>
<dbReference type="OrthoDB" id="29061at2759"/>
<dbReference type="InterPro" id="IPR000717">
    <property type="entry name" value="PCI_dom"/>
</dbReference>
<comment type="caution">
    <text evidence="10">The sequence shown here is derived from an EMBL/GenBank/DDBJ whole genome shotgun (WGS) entry which is preliminary data.</text>
</comment>
<evidence type="ECO:0000256" key="2">
    <source>
        <dbReference type="ARBA" id="ARBA00004496"/>
    </source>
</evidence>
<name>A0A9P1N534_9PELO</name>
<evidence type="ECO:0000256" key="5">
    <source>
        <dbReference type="ARBA" id="ARBA00022490"/>
    </source>
</evidence>
<organism evidence="10 11">
    <name type="scientific">Caenorhabditis angaria</name>
    <dbReference type="NCBI Taxonomy" id="860376"/>
    <lineage>
        <taxon>Eukaryota</taxon>
        <taxon>Metazoa</taxon>
        <taxon>Ecdysozoa</taxon>
        <taxon>Nematoda</taxon>
        <taxon>Chromadorea</taxon>
        <taxon>Rhabditida</taxon>
        <taxon>Rhabditina</taxon>
        <taxon>Rhabditomorpha</taxon>
        <taxon>Rhabditoidea</taxon>
        <taxon>Rhabditidae</taxon>
        <taxon>Peloderinae</taxon>
        <taxon>Caenorhabditis</taxon>
    </lineage>
</organism>
<keyword evidence="7" id="KW-0539">Nucleus</keyword>
<feature type="region of interest" description="Disordered" evidence="8">
    <location>
        <begin position="202"/>
        <end position="230"/>
    </location>
</feature>
<dbReference type="EMBL" id="CANHGI010000004">
    <property type="protein sequence ID" value="CAI5448286.1"/>
    <property type="molecule type" value="Genomic_DNA"/>
</dbReference>